<sequence>MLQVYCVDIMSSVHFILIGKKKNPFVIRRLGLSQWLMGNSFEG</sequence>
<organism evidence="1">
    <name type="scientific">Rhizophora mucronata</name>
    <name type="common">Asiatic mangrove</name>
    <dbReference type="NCBI Taxonomy" id="61149"/>
    <lineage>
        <taxon>Eukaryota</taxon>
        <taxon>Viridiplantae</taxon>
        <taxon>Streptophyta</taxon>
        <taxon>Embryophyta</taxon>
        <taxon>Tracheophyta</taxon>
        <taxon>Spermatophyta</taxon>
        <taxon>Magnoliopsida</taxon>
        <taxon>eudicotyledons</taxon>
        <taxon>Gunneridae</taxon>
        <taxon>Pentapetalae</taxon>
        <taxon>rosids</taxon>
        <taxon>fabids</taxon>
        <taxon>Malpighiales</taxon>
        <taxon>Rhizophoraceae</taxon>
        <taxon>Rhizophora</taxon>
    </lineage>
</organism>
<dbReference type="EMBL" id="GGEC01001723">
    <property type="protein sequence ID" value="MBW82206.1"/>
    <property type="molecule type" value="Transcribed_RNA"/>
</dbReference>
<name>A0A2P2ILV2_RHIMU</name>
<proteinExistence type="predicted"/>
<reference evidence="1" key="1">
    <citation type="submission" date="2018-02" db="EMBL/GenBank/DDBJ databases">
        <title>Rhizophora mucronata_Transcriptome.</title>
        <authorList>
            <person name="Meera S.P."/>
            <person name="Sreeshan A."/>
            <person name="Augustine A."/>
        </authorList>
    </citation>
    <scope>NUCLEOTIDE SEQUENCE</scope>
    <source>
        <tissue evidence="1">Leaf</tissue>
    </source>
</reference>
<evidence type="ECO:0000313" key="1">
    <source>
        <dbReference type="EMBL" id="MBW82206.1"/>
    </source>
</evidence>
<accession>A0A2P2ILV2</accession>
<protein>
    <submittedName>
        <fullName evidence="1">Uncharacterized protein</fullName>
    </submittedName>
</protein>
<dbReference type="AlphaFoldDB" id="A0A2P2ILV2"/>